<dbReference type="STRING" id="1150625.Q75_07525"/>
<gene>
    <name evidence="1" type="ORF">Q75_07525</name>
</gene>
<dbReference type="PATRIC" id="fig|1150625.3.peg.1584"/>
<proteinExistence type="predicted"/>
<dbReference type="OrthoDB" id="2913034at2"/>
<dbReference type="AlphaFoldDB" id="A0A147K8D0"/>
<dbReference type="RefSeq" id="WP_059282775.1">
    <property type="nucleotide sequence ID" value="NZ_LDYG01000028.1"/>
</dbReference>
<organism evidence="1 2">
    <name type="scientific">Bacillus coahuilensis p1.1.43</name>
    <dbReference type="NCBI Taxonomy" id="1150625"/>
    <lineage>
        <taxon>Bacteria</taxon>
        <taxon>Bacillati</taxon>
        <taxon>Bacillota</taxon>
        <taxon>Bacilli</taxon>
        <taxon>Bacillales</taxon>
        <taxon>Bacillaceae</taxon>
        <taxon>Bacillus</taxon>
    </lineage>
</organism>
<accession>A0A147K8D0</accession>
<sequence length="64" mass="7772">MSNSERYQLNVRVSKDTHKMLEEIVLFYEENTKFGRVYKGDVLADIIEKAYEQMNKQKAMKRYY</sequence>
<evidence type="ECO:0000313" key="2">
    <source>
        <dbReference type="Proteomes" id="UP000074108"/>
    </source>
</evidence>
<reference evidence="1 2" key="1">
    <citation type="journal article" date="2016" name="Front. Microbiol.">
        <title>Microevolution Analysis of Bacillus coahuilensis Unveils Differences in Phosphorus Acquisition Strategies and Their Regulation.</title>
        <authorList>
            <person name="Gomez-Lunar Z."/>
            <person name="Hernandez-Gonzalez I."/>
            <person name="Rodriguez-Torres M.D."/>
            <person name="Souza V."/>
            <person name="Olmedo-Alvarez G."/>
        </authorList>
    </citation>
    <scope>NUCLEOTIDE SEQUENCE [LARGE SCALE GENOMIC DNA]</scope>
    <source>
        <strain evidence="2">p1.1.43</strain>
    </source>
</reference>
<name>A0A147K8D0_9BACI</name>
<keyword evidence="2" id="KW-1185">Reference proteome</keyword>
<evidence type="ECO:0000313" key="1">
    <source>
        <dbReference type="EMBL" id="KUP06387.1"/>
    </source>
</evidence>
<protein>
    <submittedName>
        <fullName evidence="1">Uncharacterized protein</fullName>
    </submittedName>
</protein>
<dbReference type="Proteomes" id="UP000074108">
    <property type="component" value="Unassembled WGS sequence"/>
</dbReference>
<comment type="caution">
    <text evidence="1">The sequence shown here is derived from an EMBL/GenBank/DDBJ whole genome shotgun (WGS) entry which is preliminary data.</text>
</comment>
<dbReference type="EMBL" id="LDYG01000028">
    <property type="protein sequence ID" value="KUP06387.1"/>
    <property type="molecule type" value="Genomic_DNA"/>
</dbReference>